<accession>I1D2M4</accession>
<evidence type="ECO:0000313" key="2">
    <source>
        <dbReference type="EMBL" id="EIE99198.1"/>
    </source>
</evidence>
<sequence>MLLNVMLWARDERARARARAAVESAWATNDAARDELWHASWRLLASAHFDREWFREDRVGAVLRFLLERDPTSRYVPRVRLLACLPPESSSKRPRAAEREPELAPLIRIAIGDKDFPARDALLELLCTTDHPRLLTELIQVFRKNPSGLPNQDRRGNTYDLWDDNGEPRPLMRILRTNPHLTLPPEIPATALVFLQMGRFDRLSECDPEDLVRTLLATVAAVHQPHLNTPPSHIMAACRRALRELTSAEAQALVCWKAIAGDAEALAAARDAGYRPFDDKLQPLFFFLTEQWDVYNCLDPDGSELATGLIRLPRNQIKKAIARLLDPSSLPEVVAEKARFALRHLPSPAEADDSESLARLKSLDKELRSPTEPPHQKDQLDDFLTNLDSPRMFARNLVCIHAMRGNAEAKAAATDAGYLPSKPKLQPAFLFLTEQWDAYDRLDPDGTRLQTVLAESWRYGLPLSEFEEVAERAGRPVPEPPEPRTSHRRHRSAGAYHTDFGAGDSGGGYDGGGSYDGGGGYSGFSGFGGY</sequence>
<proteinExistence type="predicted"/>
<dbReference type="eggNOG" id="ENOG50343TP">
    <property type="taxonomic scope" value="Bacteria"/>
</dbReference>
<feature type="region of interest" description="Disordered" evidence="1">
    <location>
        <begin position="471"/>
        <end position="515"/>
    </location>
</feature>
<dbReference type="Proteomes" id="UP000005087">
    <property type="component" value="Chromosome"/>
</dbReference>
<dbReference type="AlphaFoldDB" id="I1D2M4"/>
<feature type="compositionally biased region" description="Gly residues" evidence="1">
    <location>
        <begin position="503"/>
        <end position="515"/>
    </location>
</feature>
<dbReference type="HOGENOM" id="CLU_513759_0_0_11"/>
<dbReference type="STRING" id="928724.SacglDRAFT_02303"/>
<dbReference type="EMBL" id="CM001484">
    <property type="protein sequence ID" value="EIE99198.1"/>
    <property type="molecule type" value="Genomic_DNA"/>
</dbReference>
<evidence type="ECO:0000256" key="1">
    <source>
        <dbReference type="SAM" id="MobiDB-lite"/>
    </source>
</evidence>
<organism evidence="2 3">
    <name type="scientific">Saccharomonospora glauca K62</name>
    <dbReference type="NCBI Taxonomy" id="928724"/>
    <lineage>
        <taxon>Bacteria</taxon>
        <taxon>Bacillati</taxon>
        <taxon>Actinomycetota</taxon>
        <taxon>Actinomycetes</taxon>
        <taxon>Pseudonocardiales</taxon>
        <taxon>Pseudonocardiaceae</taxon>
        <taxon>Saccharomonospora</taxon>
    </lineage>
</organism>
<evidence type="ECO:0000313" key="3">
    <source>
        <dbReference type="Proteomes" id="UP000005087"/>
    </source>
</evidence>
<protein>
    <submittedName>
        <fullName evidence="2">Uncharacterized protein</fullName>
    </submittedName>
</protein>
<keyword evidence="3" id="KW-1185">Reference proteome</keyword>
<name>I1D2M4_9PSEU</name>
<reference evidence="2 3" key="1">
    <citation type="submission" date="2011-09" db="EMBL/GenBank/DDBJ databases">
        <authorList>
            <consortium name="US DOE Joint Genome Institute (JGI-PGF)"/>
            <person name="Lucas S."/>
            <person name="Han J."/>
            <person name="Lapidus A."/>
            <person name="Cheng J.-F."/>
            <person name="Goodwin L."/>
            <person name="Pitluck S."/>
            <person name="Peters L."/>
            <person name="Land M.L."/>
            <person name="Hauser L."/>
            <person name="Brambilla E."/>
            <person name="Klenk H.-P."/>
            <person name="Woyke T.J."/>
        </authorList>
    </citation>
    <scope>NUCLEOTIDE SEQUENCE [LARGE SCALE GENOMIC DNA]</scope>
    <source>
        <strain evidence="2 3">K62</strain>
    </source>
</reference>
<dbReference type="RefSeq" id="WP_005464629.1">
    <property type="nucleotide sequence ID" value="NZ_CM001484.1"/>
</dbReference>
<reference evidence="3" key="2">
    <citation type="submission" date="2012-01" db="EMBL/GenBank/DDBJ databases">
        <title>Noncontiguous Finished sequence of chromosome of Saccharomonospora glauca K62.</title>
        <authorList>
            <consortium name="US DOE Joint Genome Institute"/>
            <person name="Lucas S."/>
            <person name="Han J."/>
            <person name="Lapidus A."/>
            <person name="Cheng J.-F."/>
            <person name="Goodwin L."/>
            <person name="Pitluck S."/>
            <person name="Peters L."/>
            <person name="Mikhailova N."/>
            <person name="Held B."/>
            <person name="Detter J.C."/>
            <person name="Han C."/>
            <person name="Tapia R."/>
            <person name="Land M."/>
            <person name="Hauser L."/>
            <person name="Kyrpides N."/>
            <person name="Ivanova N."/>
            <person name="Pagani I."/>
            <person name="Brambilla E.-M."/>
            <person name="Klenk H.-P."/>
            <person name="Woyke T."/>
        </authorList>
    </citation>
    <scope>NUCLEOTIDE SEQUENCE [LARGE SCALE GENOMIC DNA]</scope>
    <source>
        <strain evidence="3">K62</strain>
    </source>
</reference>
<gene>
    <name evidence="2" type="ORF">SacglDRAFT_02303</name>
</gene>